<dbReference type="GO" id="GO:0015204">
    <property type="term" value="F:urea transmembrane transporter activity"/>
    <property type="evidence" value="ECO:0007669"/>
    <property type="project" value="TreeGrafter"/>
</dbReference>
<keyword evidence="5" id="KW-1133">Transmembrane helix</keyword>
<dbReference type="InterPro" id="IPR026252">
    <property type="entry name" value="Aquaporin_10"/>
</dbReference>
<dbReference type="InterPro" id="IPR023271">
    <property type="entry name" value="Aquaporin-like"/>
</dbReference>
<evidence type="ECO:0000256" key="4">
    <source>
        <dbReference type="ARBA" id="ARBA00022692"/>
    </source>
</evidence>
<dbReference type="AlphaFoldDB" id="A0A485MFP3"/>
<sequence>MDAGFLFPILEGAHLNPAFSLAMCLLGRLPWARLPVYCLVQLLSAFCASGATYAVYYDALQNHTGGNLTVTGPKETASLFATYPAPYLSLNNGFLDQVGVRGRPGKAPVFALVPWAPRLLVVRALGGIWG</sequence>
<comment type="catalytic activity">
    <reaction evidence="8">
        <text>H2O(in) = H2O(out)</text>
        <dbReference type="Rhea" id="RHEA:29667"/>
        <dbReference type="ChEBI" id="CHEBI:15377"/>
    </reaction>
</comment>
<evidence type="ECO:0000256" key="3">
    <source>
        <dbReference type="ARBA" id="ARBA00022448"/>
    </source>
</evidence>
<comment type="subcellular location">
    <subcellularLocation>
        <location evidence="1">Cell membrane</location>
        <topology evidence="1">Multi-pass membrane protein</topology>
    </subcellularLocation>
</comment>
<evidence type="ECO:0000256" key="9">
    <source>
        <dbReference type="ARBA" id="ARBA00049405"/>
    </source>
</evidence>
<reference evidence="10 11" key="1">
    <citation type="submission" date="2019-01" db="EMBL/GenBank/DDBJ databases">
        <authorList>
            <person name="Alioto T."/>
            <person name="Alioto T."/>
        </authorList>
    </citation>
    <scope>NUCLEOTIDE SEQUENCE [LARGE SCALE GENOMIC DNA]</scope>
</reference>
<dbReference type="Pfam" id="PF00230">
    <property type="entry name" value="MIP"/>
    <property type="match status" value="1"/>
</dbReference>
<name>A0A485MFP3_LYNPA</name>
<dbReference type="GO" id="GO:0016323">
    <property type="term" value="C:basolateral plasma membrane"/>
    <property type="evidence" value="ECO:0007669"/>
    <property type="project" value="TreeGrafter"/>
</dbReference>
<dbReference type="GO" id="GO:0015254">
    <property type="term" value="F:glycerol channel activity"/>
    <property type="evidence" value="ECO:0007669"/>
    <property type="project" value="TreeGrafter"/>
</dbReference>
<evidence type="ECO:0000313" key="10">
    <source>
        <dbReference type="EMBL" id="VFV19149.1"/>
    </source>
</evidence>
<evidence type="ECO:0000256" key="1">
    <source>
        <dbReference type="ARBA" id="ARBA00004651"/>
    </source>
</evidence>
<gene>
    <name evidence="10" type="ORF">LYPA_23C022544</name>
</gene>
<evidence type="ECO:0000313" key="11">
    <source>
        <dbReference type="Proteomes" id="UP000386466"/>
    </source>
</evidence>
<keyword evidence="3" id="KW-0813">Transport</keyword>
<dbReference type="InterPro" id="IPR000425">
    <property type="entry name" value="MIP"/>
</dbReference>
<evidence type="ECO:0000256" key="6">
    <source>
        <dbReference type="ARBA" id="ARBA00023136"/>
    </source>
</evidence>
<dbReference type="PROSITE" id="PS00221">
    <property type="entry name" value="MIP"/>
    <property type="match status" value="1"/>
</dbReference>
<comment type="catalytic activity">
    <reaction evidence="7">
        <text>urea(in) = urea(out)</text>
        <dbReference type="Rhea" id="RHEA:32799"/>
        <dbReference type="ChEBI" id="CHEBI:16199"/>
    </reaction>
</comment>
<dbReference type="InterPro" id="IPR050363">
    <property type="entry name" value="MIP/Aquaporin"/>
</dbReference>
<comment type="similarity">
    <text evidence="2">Belongs to the MIP/aquaporin (TC 1.A.8) family.</text>
</comment>
<evidence type="ECO:0000256" key="7">
    <source>
        <dbReference type="ARBA" id="ARBA00033993"/>
    </source>
</evidence>
<dbReference type="GO" id="GO:0015250">
    <property type="term" value="F:water channel activity"/>
    <property type="evidence" value="ECO:0007669"/>
    <property type="project" value="TreeGrafter"/>
</dbReference>
<dbReference type="InterPro" id="IPR022357">
    <property type="entry name" value="MIP_CS"/>
</dbReference>
<dbReference type="Gene3D" id="1.20.1080.10">
    <property type="entry name" value="Glycerol uptake facilitator protein"/>
    <property type="match status" value="1"/>
</dbReference>
<evidence type="ECO:0000256" key="8">
    <source>
        <dbReference type="ARBA" id="ARBA00034651"/>
    </source>
</evidence>
<evidence type="ECO:0000256" key="2">
    <source>
        <dbReference type="ARBA" id="ARBA00006175"/>
    </source>
</evidence>
<dbReference type="SUPFAM" id="SSF81338">
    <property type="entry name" value="Aquaporin-like"/>
    <property type="match status" value="1"/>
</dbReference>
<dbReference type="PANTHER" id="PTHR43829:SF13">
    <property type="entry name" value="AQUAPORIN-10"/>
    <property type="match status" value="1"/>
</dbReference>
<dbReference type="EMBL" id="CAAGRJ010001341">
    <property type="protein sequence ID" value="VFV19149.1"/>
    <property type="molecule type" value="Genomic_DNA"/>
</dbReference>
<dbReference type="PANTHER" id="PTHR43829">
    <property type="entry name" value="AQUAPORIN OR AQUAGLYCEROPORIN RELATED"/>
    <property type="match status" value="1"/>
</dbReference>
<evidence type="ECO:0000256" key="5">
    <source>
        <dbReference type="ARBA" id="ARBA00022989"/>
    </source>
</evidence>
<keyword evidence="6" id="KW-0472">Membrane</keyword>
<comment type="catalytic activity">
    <reaction evidence="9">
        <text>glycerol(in) = glycerol(out)</text>
        <dbReference type="Rhea" id="RHEA:29675"/>
        <dbReference type="ChEBI" id="CHEBI:17754"/>
    </reaction>
</comment>
<keyword evidence="4" id="KW-0812">Transmembrane</keyword>
<dbReference type="Proteomes" id="UP000386466">
    <property type="component" value="Unassembled WGS sequence"/>
</dbReference>
<organism evidence="10 11">
    <name type="scientific">Lynx pardinus</name>
    <name type="common">Iberian lynx</name>
    <name type="synonym">Felis pardina</name>
    <dbReference type="NCBI Taxonomy" id="191816"/>
    <lineage>
        <taxon>Eukaryota</taxon>
        <taxon>Metazoa</taxon>
        <taxon>Chordata</taxon>
        <taxon>Craniata</taxon>
        <taxon>Vertebrata</taxon>
        <taxon>Euteleostomi</taxon>
        <taxon>Mammalia</taxon>
        <taxon>Eutheria</taxon>
        <taxon>Laurasiatheria</taxon>
        <taxon>Carnivora</taxon>
        <taxon>Feliformia</taxon>
        <taxon>Felidae</taxon>
        <taxon>Felinae</taxon>
        <taxon>Lynx</taxon>
    </lineage>
</organism>
<accession>A0A485MFP3</accession>
<protein>
    <submittedName>
        <fullName evidence="10">Aquaporin-10-like</fullName>
    </submittedName>
</protein>
<dbReference type="PRINTS" id="PR02022">
    <property type="entry name" value="AQUAPORIN10M"/>
</dbReference>
<proteinExistence type="inferred from homology"/>
<keyword evidence="11" id="KW-1185">Reference proteome</keyword>